<dbReference type="Pfam" id="PF12146">
    <property type="entry name" value="Hydrolase_4"/>
    <property type="match status" value="1"/>
</dbReference>
<dbReference type="AlphaFoldDB" id="A0A8J2WQB7"/>
<keyword evidence="4" id="KW-1185">Reference proteome</keyword>
<dbReference type="OrthoDB" id="10249433at2759"/>
<keyword evidence="1" id="KW-0472">Membrane</keyword>
<comment type="caution">
    <text evidence="3">The sequence shown here is derived from an EMBL/GenBank/DDBJ whole genome shotgun (WGS) entry which is preliminary data.</text>
</comment>
<evidence type="ECO:0000313" key="3">
    <source>
        <dbReference type="EMBL" id="CAH0107500.1"/>
    </source>
</evidence>
<dbReference type="SUPFAM" id="SSF53474">
    <property type="entry name" value="alpha/beta-Hydrolases"/>
    <property type="match status" value="1"/>
</dbReference>
<dbReference type="InterPro" id="IPR029058">
    <property type="entry name" value="AB_hydrolase_fold"/>
</dbReference>
<dbReference type="Proteomes" id="UP000789390">
    <property type="component" value="Unassembled WGS sequence"/>
</dbReference>
<organism evidence="3 4">
    <name type="scientific">Daphnia galeata</name>
    <dbReference type="NCBI Taxonomy" id="27404"/>
    <lineage>
        <taxon>Eukaryota</taxon>
        <taxon>Metazoa</taxon>
        <taxon>Ecdysozoa</taxon>
        <taxon>Arthropoda</taxon>
        <taxon>Crustacea</taxon>
        <taxon>Branchiopoda</taxon>
        <taxon>Diplostraca</taxon>
        <taxon>Cladocera</taxon>
        <taxon>Anomopoda</taxon>
        <taxon>Daphniidae</taxon>
        <taxon>Daphnia</taxon>
    </lineage>
</organism>
<keyword evidence="1" id="KW-0812">Transmembrane</keyword>
<accession>A0A8J2WQB7</accession>
<feature type="transmembrane region" description="Helical" evidence="1">
    <location>
        <begin position="6"/>
        <end position="23"/>
    </location>
</feature>
<dbReference type="GO" id="GO:0006660">
    <property type="term" value="P:phosphatidylserine catabolic process"/>
    <property type="evidence" value="ECO:0007669"/>
    <property type="project" value="TreeGrafter"/>
</dbReference>
<gene>
    <name evidence="3" type="ORF">DGAL_LOCUS10803</name>
</gene>
<feature type="domain" description="Serine aminopeptidase S33" evidence="2">
    <location>
        <begin position="116"/>
        <end position="219"/>
    </location>
</feature>
<dbReference type="GO" id="GO:0052651">
    <property type="term" value="P:monoacylglycerol catabolic process"/>
    <property type="evidence" value="ECO:0007669"/>
    <property type="project" value="TreeGrafter"/>
</dbReference>
<dbReference type="PANTHER" id="PTHR12277">
    <property type="entry name" value="ALPHA/BETA HYDROLASE DOMAIN-CONTAINING PROTEIN"/>
    <property type="match status" value="1"/>
</dbReference>
<reference evidence="3" key="1">
    <citation type="submission" date="2021-11" db="EMBL/GenBank/DDBJ databases">
        <authorList>
            <person name="Schell T."/>
        </authorList>
    </citation>
    <scope>NUCLEOTIDE SEQUENCE</scope>
    <source>
        <strain evidence="3">M5</strain>
    </source>
</reference>
<proteinExistence type="predicted"/>
<dbReference type="InterPro" id="IPR022742">
    <property type="entry name" value="Hydrolase_4"/>
</dbReference>
<dbReference type="PANTHER" id="PTHR12277:SF194">
    <property type="entry name" value="FI04476P"/>
    <property type="match status" value="1"/>
</dbReference>
<evidence type="ECO:0000313" key="4">
    <source>
        <dbReference type="Proteomes" id="UP000789390"/>
    </source>
</evidence>
<dbReference type="GO" id="GO:0004622">
    <property type="term" value="F:phosphatidylcholine lysophospholipase activity"/>
    <property type="evidence" value="ECO:0007669"/>
    <property type="project" value="TreeGrafter"/>
</dbReference>
<sequence>MSSVIGIVVVILFILYVVLPLIFRYSSAFQRQLVFLPYTISLRWPNSLTYNQPELHGLSGARNFYMATEPKVTVGVWHILPQNLTSQSFKTYEESLASENPIILYLHGNSGSRATGHRLELYKLLKSLNYHVISIDYRGFADSSNVVMSENGAVNDATRAYQYIRKYSGKSKVIVWGHSLGTAVGIKMVAQLSAVNQAPDGLILESPFNNIRDVFRNHPLTILYRPLSVVDRFFTERLPSNNVAFDSDVHIAGVECPTLILHARDDPIVPVCLTKKLYEAGLKSRPSKWSPLQIIEFHEDLKCAHEYICRVPQLPSIIQEFLDAAG</sequence>
<evidence type="ECO:0000256" key="1">
    <source>
        <dbReference type="SAM" id="Phobius"/>
    </source>
</evidence>
<evidence type="ECO:0000259" key="2">
    <source>
        <dbReference type="Pfam" id="PF12146"/>
    </source>
</evidence>
<name>A0A8J2WQB7_9CRUS</name>
<keyword evidence="1" id="KW-1133">Transmembrane helix</keyword>
<protein>
    <recommendedName>
        <fullName evidence="2">Serine aminopeptidase S33 domain-containing protein</fullName>
    </recommendedName>
</protein>
<dbReference type="Gene3D" id="3.40.50.1820">
    <property type="entry name" value="alpha/beta hydrolase"/>
    <property type="match status" value="1"/>
</dbReference>
<dbReference type="GO" id="GO:0005789">
    <property type="term" value="C:endoplasmic reticulum membrane"/>
    <property type="evidence" value="ECO:0007669"/>
    <property type="project" value="TreeGrafter"/>
</dbReference>
<dbReference type="GO" id="GO:0047372">
    <property type="term" value="F:monoacylglycerol lipase activity"/>
    <property type="evidence" value="ECO:0007669"/>
    <property type="project" value="TreeGrafter"/>
</dbReference>
<dbReference type="EMBL" id="CAKKLH010000276">
    <property type="protein sequence ID" value="CAH0107500.1"/>
    <property type="molecule type" value="Genomic_DNA"/>
</dbReference>